<proteinExistence type="inferred from homology"/>
<name>A0AAE2ZMK1_9HYPH</name>
<evidence type="ECO:0000256" key="3">
    <source>
        <dbReference type="ARBA" id="ARBA00022729"/>
    </source>
</evidence>
<accession>A0AAE2ZMK1</accession>
<comment type="caution">
    <text evidence="6">The sequence shown here is derived from an EMBL/GenBank/DDBJ whole genome shotgun (WGS) entry which is preliminary data.</text>
</comment>
<dbReference type="PANTHER" id="PTHR46847:SF1">
    <property type="entry name" value="D-ALLOSE-BINDING PERIPLASMIC PROTEIN-RELATED"/>
    <property type="match status" value="1"/>
</dbReference>
<dbReference type="RefSeq" id="WP_220228058.1">
    <property type="nucleotide sequence ID" value="NZ_JAICBX010000002.1"/>
</dbReference>
<dbReference type="Gene3D" id="3.40.50.2300">
    <property type="match status" value="2"/>
</dbReference>
<evidence type="ECO:0000313" key="7">
    <source>
        <dbReference type="Proteomes" id="UP001196509"/>
    </source>
</evidence>
<evidence type="ECO:0000256" key="2">
    <source>
        <dbReference type="ARBA" id="ARBA00007639"/>
    </source>
</evidence>
<sequence length="358" mass="39371">MTFLKSIFTATMAAIAVFVLTGPGTAQELDLTKESTYDQILEWANEPLNTSEYKKDGKLKIGVSAGYLSNAWINFTAQMIKYEASLHPEIEEIKITDAGFNPTKQAADIDDLLTSGVDAILFWPVDEKAIMPALKKAHDQGVVTINIGYNFMRDPSVTSNAYVNQWGYTEQVVDQFIDSLDGKGKIIAMLPIAGSSAAVVQLAVLKQKLEDYPDMELLSAEYGDWDRAKAKQLTENLLQRFPQIDGAFSPAGQMSMGIYEAFDEAGRLDELTLSPGDDYNGWVKLVANEGKWGSVTSGLEVGRAAVKQAVDILTGAPTTTAIVVPTRYLEPEEAKTLYEADRPDDWFKTDLPAEYLPQ</sequence>
<dbReference type="EMBL" id="JAICBX010000002">
    <property type="protein sequence ID" value="MBW8637347.1"/>
    <property type="molecule type" value="Genomic_DNA"/>
</dbReference>
<feature type="domain" description="Periplasmic binding protein" evidence="5">
    <location>
        <begin position="61"/>
        <end position="316"/>
    </location>
</feature>
<dbReference type="GO" id="GO:0030246">
    <property type="term" value="F:carbohydrate binding"/>
    <property type="evidence" value="ECO:0007669"/>
    <property type="project" value="UniProtKB-ARBA"/>
</dbReference>
<organism evidence="6 7">
    <name type="scientific">Flavimaribacter sediminis</name>
    <dbReference type="NCBI Taxonomy" id="2865987"/>
    <lineage>
        <taxon>Bacteria</taxon>
        <taxon>Pseudomonadati</taxon>
        <taxon>Pseudomonadota</taxon>
        <taxon>Alphaproteobacteria</taxon>
        <taxon>Hyphomicrobiales</taxon>
        <taxon>Rhizobiaceae</taxon>
        <taxon>Flavimaribacter</taxon>
    </lineage>
</organism>
<dbReference type="GO" id="GO:0030313">
    <property type="term" value="C:cell envelope"/>
    <property type="evidence" value="ECO:0007669"/>
    <property type="project" value="UniProtKB-SubCell"/>
</dbReference>
<gene>
    <name evidence="6" type="ORF">K1W69_09120</name>
</gene>
<feature type="signal peptide" evidence="4">
    <location>
        <begin position="1"/>
        <end position="26"/>
    </location>
</feature>
<evidence type="ECO:0000313" key="6">
    <source>
        <dbReference type="EMBL" id="MBW8637347.1"/>
    </source>
</evidence>
<feature type="chain" id="PRO_5041966132" evidence="4">
    <location>
        <begin position="27"/>
        <end position="358"/>
    </location>
</feature>
<protein>
    <submittedName>
        <fullName evidence="6">Substrate-binding domain-containing protein</fullName>
    </submittedName>
</protein>
<comment type="subcellular location">
    <subcellularLocation>
        <location evidence="1">Cell envelope</location>
    </subcellularLocation>
</comment>
<dbReference type="PANTHER" id="PTHR46847">
    <property type="entry name" value="D-ALLOSE-BINDING PERIPLASMIC PROTEIN-RELATED"/>
    <property type="match status" value="1"/>
</dbReference>
<dbReference type="SUPFAM" id="SSF53822">
    <property type="entry name" value="Periplasmic binding protein-like I"/>
    <property type="match status" value="1"/>
</dbReference>
<dbReference type="AlphaFoldDB" id="A0AAE2ZMK1"/>
<evidence type="ECO:0000256" key="4">
    <source>
        <dbReference type="SAM" id="SignalP"/>
    </source>
</evidence>
<dbReference type="Pfam" id="PF13407">
    <property type="entry name" value="Peripla_BP_4"/>
    <property type="match status" value="1"/>
</dbReference>
<keyword evidence="3 4" id="KW-0732">Signal</keyword>
<dbReference type="InterPro" id="IPR028082">
    <property type="entry name" value="Peripla_BP_I"/>
</dbReference>
<comment type="similarity">
    <text evidence="2">Belongs to the bacterial solute-binding protein 2 family.</text>
</comment>
<keyword evidence="7" id="KW-1185">Reference proteome</keyword>
<dbReference type="InterPro" id="IPR025997">
    <property type="entry name" value="SBP_2_dom"/>
</dbReference>
<evidence type="ECO:0000259" key="5">
    <source>
        <dbReference type="Pfam" id="PF13407"/>
    </source>
</evidence>
<reference evidence="6" key="1">
    <citation type="submission" date="2021-08" db="EMBL/GenBank/DDBJ databases">
        <title>Hoeflea bacterium WL0058 sp. nov., isolated from the sediment.</title>
        <authorList>
            <person name="Wang L."/>
            <person name="Zhang D."/>
        </authorList>
    </citation>
    <scope>NUCLEOTIDE SEQUENCE</scope>
    <source>
        <strain evidence="6">WL0058</strain>
    </source>
</reference>
<dbReference type="Proteomes" id="UP001196509">
    <property type="component" value="Unassembled WGS sequence"/>
</dbReference>
<evidence type="ECO:0000256" key="1">
    <source>
        <dbReference type="ARBA" id="ARBA00004196"/>
    </source>
</evidence>